<keyword evidence="1" id="KW-0812">Transmembrane</keyword>
<name>A0A8E6B3I7_9BACT</name>
<gene>
    <name evidence="3" type="ORF">KIH39_20460</name>
</gene>
<dbReference type="KEGG" id="tsph:KIH39_20460"/>
<feature type="transmembrane region" description="Helical" evidence="1">
    <location>
        <begin position="20"/>
        <end position="40"/>
    </location>
</feature>
<dbReference type="SUPFAM" id="SSF54523">
    <property type="entry name" value="Pili subunits"/>
    <property type="match status" value="1"/>
</dbReference>
<dbReference type="InterPro" id="IPR012902">
    <property type="entry name" value="N_methyl_site"/>
</dbReference>
<protein>
    <submittedName>
        <fullName evidence="3">DUF1559 domain-containing protein</fullName>
    </submittedName>
</protein>
<organism evidence="3 4">
    <name type="scientific">Telmatocola sphagniphila</name>
    <dbReference type="NCBI Taxonomy" id="1123043"/>
    <lineage>
        <taxon>Bacteria</taxon>
        <taxon>Pseudomonadati</taxon>
        <taxon>Planctomycetota</taxon>
        <taxon>Planctomycetia</taxon>
        <taxon>Gemmatales</taxon>
        <taxon>Gemmataceae</taxon>
    </lineage>
</organism>
<dbReference type="AlphaFoldDB" id="A0A8E6B3I7"/>
<dbReference type="EMBL" id="CP074694">
    <property type="protein sequence ID" value="QVL31197.1"/>
    <property type="molecule type" value="Genomic_DNA"/>
</dbReference>
<evidence type="ECO:0000313" key="4">
    <source>
        <dbReference type="Proteomes" id="UP000676194"/>
    </source>
</evidence>
<dbReference type="NCBIfam" id="TIGR04294">
    <property type="entry name" value="pre_pil_HX9DG"/>
    <property type="match status" value="1"/>
</dbReference>
<evidence type="ECO:0000256" key="1">
    <source>
        <dbReference type="SAM" id="Phobius"/>
    </source>
</evidence>
<dbReference type="RefSeq" id="WP_213495078.1">
    <property type="nucleotide sequence ID" value="NZ_CP074694.1"/>
</dbReference>
<evidence type="ECO:0000259" key="2">
    <source>
        <dbReference type="Pfam" id="PF07596"/>
    </source>
</evidence>
<dbReference type="Gene3D" id="3.30.700.10">
    <property type="entry name" value="Glycoprotein, Type 4 Pilin"/>
    <property type="match status" value="1"/>
</dbReference>
<feature type="domain" description="DUF1559" evidence="2">
    <location>
        <begin position="41"/>
        <end position="311"/>
    </location>
</feature>
<dbReference type="PANTHER" id="PTHR30093">
    <property type="entry name" value="GENERAL SECRETION PATHWAY PROTEIN G"/>
    <property type="match status" value="1"/>
</dbReference>
<sequence>MFQRMGWFKKNRPRKAFTLIELLVVIAIIAILIGLLLPAVQKVREAAARMSCQNNMKQIALGAHNYESANGVLPYGKHRWSHVGPLTLILPYLEQDNIYKQIDPRITTVTPESNTTSPLDDSTGLIAFWPTVFNAARNRVKTYECPSDPSLYQASGAIAFDIGQGNVTPIGGATIRGAGSVNGFTSSSLQASGGLPGMTNYIPVGGTLGHYVVTNSASLSQPFYAAHEGVFTGEKGTALISITDGTSNTILFAEVTGAFDNNARSWSFSWFNATGMPSYWSATKDKGLFTYSSFHTGIYNVAFGDGSVRGLRSGNNTPASSQEIKDRTNTAWDALQRLAGKSDGDVNLNDVLSN</sequence>
<dbReference type="InterPro" id="IPR045584">
    <property type="entry name" value="Pilin-like"/>
</dbReference>
<proteinExistence type="predicted"/>
<reference evidence="3" key="1">
    <citation type="submission" date="2021-05" db="EMBL/GenBank/DDBJ databases">
        <title>Complete genome sequence of the cellulolytic planctomycete Telmatocola sphagniphila SP2T and characterization of the first cellulase from planctomycetes.</title>
        <authorList>
            <person name="Rakitin A.L."/>
            <person name="Beletsky A.V."/>
            <person name="Naumoff D.G."/>
            <person name="Kulichevskaya I.S."/>
            <person name="Mardanov A.V."/>
            <person name="Ravin N.V."/>
            <person name="Dedysh S.N."/>
        </authorList>
    </citation>
    <scope>NUCLEOTIDE SEQUENCE</scope>
    <source>
        <strain evidence="3">SP2T</strain>
    </source>
</reference>
<keyword evidence="1" id="KW-0472">Membrane</keyword>
<dbReference type="PANTHER" id="PTHR30093:SF2">
    <property type="entry name" value="TYPE II SECRETION SYSTEM PROTEIN H"/>
    <property type="match status" value="1"/>
</dbReference>
<keyword evidence="4" id="KW-1185">Reference proteome</keyword>
<dbReference type="Pfam" id="PF07963">
    <property type="entry name" value="N_methyl"/>
    <property type="match status" value="1"/>
</dbReference>
<dbReference type="InterPro" id="IPR011453">
    <property type="entry name" value="DUF1559"/>
</dbReference>
<dbReference type="Proteomes" id="UP000676194">
    <property type="component" value="Chromosome"/>
</dbReference>
<evidence type="ECO:0000313" key="3">
    <source>
        <dbReference type="EMBL" id="QVL31197.1"/>
    </source>
</evidence>
<accession>A0A8E6B3I7</accession>
<dbReference type="NCBIfam" id="TIGR02532">
    <property type="entry name" value="IV_pilin_GFxxxE"/>
    <property type="match status" value="1"/>
</dbReference>
<dbReference type="InterPro" id="IPR027558">
    <property type="entry name" value="Pre_pil_HX9DG_C"/>
</dbReference>
<dbReference type="Pfam" id="PF07596">
    <property type="entry name" value="SBP_bac_10"/>
    <property type="match status" value="1"/>
</dbReference>
<keyword evidence="1" id="KW-1133">Transmembrane helix</keyword>